<proteinExistence type="predicted"/>
<name>A0ABV7M385_9GAMM</name>
<dbReference type="EMBL" id="JBHRUH010000031">
    <property type="protein sequence ID" value="MFC3293327.1"/>
    <property type="molecule type" value="Genomic_DNA"/>
</dbReference>
<comment type="caution">
    <text evidence="2">The sequence shown here is derived from an EMBL/GenBank/DDBJ whole genome shotgun (WGS) entry which is preliminary data.</text>
</comment>
<dbReference type="RefSeq" id="WP_019017598.1">
    <property type="nucleotide sequence ID" value="NZ_BMXD01000001.1"/>
</dbReference>
<organism evidence="2 3">
    <name type="scientific">Modicisalibacter luteus</name>
    <dbReference type="NCBI Taxonomy" id="453962"/>
    <lineage>
        <taxon>Bacteria</taxon>
        <taxon>Pseudomonadati</taxon>
        <taxon>Pseudomonadota</taxon>
        <taxon>Gammaproteobacteria</taxon>
        <taxon>Oceanospirillales</taxon>
        <taxon>Halomonadaceae</taxon>
        <taxon>Modicisalibacter</taxon>
    </lineage>
</organism>
<feature type="signal peptide" evidence="1">
    <location>
        <begin position="1"/>
        <end position="28"/>
    </location>
</feature>
<reference evidence="3" key="1">
    <citation type="journal article" date="2019" name="Int. J. Syst. Evol. Microbiol.">
        <title>The Global Catalogue of Microorganisms (GCM) 10K type strain sequencing project: providing services to taxonomists for standard genome sequencing and annotation.</title>
        <authorList>
            <consortium name="The Broad Institute Genomics Platform"/>
            <consortium name="The Broad Institute Genome Sequencing Center for Infectious Disease"/>
            <person name="Wu L."/>
            <person name="Ma J."/>
        </authorList>
    </citation>
    <scope>NUCLEOTIDE SEQUENCE [LARGE SCALE GENOMIC DNA]</scope>
    <source>
        <strain evidence="3">KCTC 12847</strain>
    </source>
</reference>
<dbReference type="Proteomes" id="UP001595640">
    <property type="component" value="Unassembled WGS sequence"/>
</dbReference>
<sequence length="633" mass="71693">MKLKTYAKSVITVAIAATLAQGAVAAHAAVSSTLELESTGEKHAMVYPPLNQIIGDEFLPKLDFFFEKILTEGEGLTLDGTQAFTGKDKFLPGKIAIGLSYLLLNTPQDSPQFERYLQGYRDIADITIDKRNETWGIYYYMSALNRLKQAGLLDKAISQETLNKLKEKTDWRQFVNQENFSLIDLPTNYYGVAFSIARLRYLLGWEDKADSEKLLQKMMDHYRAYSGEYGFSDETNGQGRFDRYSILLIGEICQRFIETGMEVTPQMKQWLRNSVDVILVRLNEEGHGFSYGRSIGAYGDTSFLEVLSAAAYLDVLTPEEKDMAYAFAARATERYVDFWFDEEMQSVNLWDKGRTTDAYRGKHRILGENLSLSHQMIYTANLWKEMGYKDKIPTNDFEDWLEELPKAAVTWFAKGDYDRALVTYRDQGHVISLPLINGGKSKHDQNPYYPIPFSNGMLEGTPDESYPQLLPRFTLGDGTELIPAAFIRNVETTRKGDTVTVTYRQDEVDRIGERNPIKDDRLTVDTRYELSPGQITREDTYQATDNLDVSNIRMVFASFSEDASVEGNTVTFGEGDVTTFSVTGLDNCQVEDIDGQPPYRSPVGPMQTLFTCESANVNLGDPLTISWTVKYTQ</sequence>
<evidence type="ECO:0000313" key="3">
    <source>
        <dbReference type="Proteomes" id="UP001595640"/>
    </source>
</evidence>
<protein>
    <submittedName>
        <fullName evidence="2">Uncharacterized protein</fullName>
    </submittedName>
</protein>
<accession>A0ABV7M385</accession>
<keyword evidence="1" id="KW-0732">Signal</keyword>
<evidence type="ECO:0000313" key="2">
    <source>
        <dbReference type="EMBL" id="MFC3293327.1"/>
    </source>
</evidence>
<gene>
    <name evidence="2" type="ORF">ACFOEI_14820</name>
</gene>
<evidence type="ECO:0000256" key="1">
    <source>
        <dbReference type="SAM" id="SignalP"/>
    </source>
</evidence>
<keyword evidence="3" id="KW-1185">Reference proteome</keyword>
<feature type="chain" id="PRO_5047499593" evidence="1">
    <location>
        <begin position="29"/>
        <end position="633"/>
    </location>
</feature>